<accession>A0A1I8IM17</accession>
<dbReference type="PROSITE" id="PS50896">
    <property type="entry name" value="LISH"/>
    <property type="match status" value="1"/>
</dbReference>
<sequence length="484" mass="50045">LTRTIDVDILVDRWLGRVSNGAPKSSFAVKFQSGTVGQQNGGFGSFEQVAIGRTGGIIRNRTDTKGIRIGWIGQLNAHASIVQFELGGGIAAGRPAGRGGTAVGGFGSGGCSCLLTGGCVAAGLTNWTADPDRAYVSSVISSIRQMMSFANAMENLMPAAGAGSVGGAAAAAAPGSAAATYRAYLGPMAARSPLAAALAAATAAAAANSSSSSSGASSSATGGRLAAAAAVTEDGREWLNSLTDKRLLNGGDRELHDLVLQYLISQGHLEAAEAFRQEAAERLQLLPPLDGPLIESAAANSDAAELDQFRVSLREAVQSGRPADALNELAAARPGLLAARPELAFRLRLQQLLELVRAGCVAEALELSQVELAPLVADRPHLLPDLEECMALLAFERPMQSAAFGSWLSIGQRRLLACELNAALLDDEASDQQATGVGNDATHSSKLDYLLKLVLWSQDQLATAKVRGFPRLSADSLGEAAFQD</sequence>
<protein>
    <submittedName>
        <fullName evidence="3">LisH domain-containing protein</fullName>
    </submittedName>
</protein>
<dbReference type="Pfam" id="PF10607">
    <property type="entry name" value="CTLH"/>
    <property type="match status" value="1"/>
</dbReference>
<evidence type="ECO:0000313" key="2">
    <source>
        <dbReference type="Proteomes" id="UP000095280"/>
    </source>
</evidence>
<dbReference type="WBParaSite" id="maker-uti_cns_0013883-snap-gene-0.4-mRNA-1">
    <property type="protein sequence ID" value="maker-uti_cns_0013883-snap-gene-0.4-mRNA-1"/>
    <property type="gene ID" value="maker-uti_cns_0013883-snap-gene-0.4"/>
</dbReference>
<dbReference type="InterPro" id="IPR050618">
    <property type="entry name" value="Ubq-SigPath_Reg"/>
</dbReference>
<proteinExistence type="predicted"/>
<dbReference type="Proteomes" id="UP000095280">
    <property type="component" value="Unplaced"/>
</dbReference>
<feature type="domain" description="CTLH" evidence="1">
    <location>
        <begin position="313"/>
        <end position="363"/>
    </location>
</feature>
<dbReference type="PROSITE" id="PS50897">
    <property type="entry name" value="CTLH"/>
    <property type="match status" value="1"/>
</dbReference>
<dbReference type="PANTHER" id="PTHR12864">
    <property type="entry name" value="RAN BINDING PROTEIN 9-RELATED"/>
    <property type="match status" value="1"/>
</dbReference>
<dbReference type="InterPro" id="IPR013144">
    <property type="entry name" value="CRA_dom"/>
</dbReference>
<keyword evidence="2" id="KW-1185">Reference proteome</keyword>
<dbReference type="InterPro" id="IPR024964">
    <property type="entry name" value="CTLH/CRA"/>
</dbReference>
<dbReference type="AlphaFoldDB" id="A0A1I8IM17"/>
<dbReference type="SMART" id="SM00667">
    <property type="entry name" value="LisH"/>
    <property type="match status" value="1"/>
</dbReference>
<dbReference type="SMART" id="SM00757">
    <property type="entry name" value="CRA"/>
    <property type="match status" value="1"/>
</dbReference>
<name>A0A1I8IM17_9PLAT</name>
<evidence type="ECO:0000259" key="1">
    <source>
        <dbReference type="PROSITE" id="PS50897"/>
    </source>
</evidence>
<dbReference type="InterPro" id="IPR006594">
    <property type="entry name" value="LisH"/>
</dbReference>
<reference evidence="3" key="1">
    <citation type="submission" date="2016-11" db="UniProtKB">
        <authorList>
            <consortium name="WormBaseParasite"/>
        </authorList>
    </citation>
    <scope>IDENTIFICATION</scope>
</reference>
<evidence type="ECO:0000313" key="3">
    <source>
        <dbReference type="WBParaSite" id="maker-uti_cns_0013883-snap-gene-0.4-mRNA-1"/>
    </source>
</evidence>
<organism evidence="2 3">
    <name type="scientific">Macrostomum lignano</name>
    <dbReference type="NCBI Taxonomy" id="282301"/>
    <lineage>
        <taxon>Eukaryota</taxon>
        <taxon>Metazoa</taxon>
        <taxon>Spiralia</taxon>
        <taxon>Lophotrochozoa</taxon>
        <taxon>Platyhelminthes</taxon>
        <taxon>Rhabditophora</taxon>
        <taxon>Macrostomorpha</taxon>
        <taxon>Macrostomida</taxon>
        <taxon>Macrostomidae</taxon>
        <taxon>Macrostomum</taxon>
    </lineage>
</organism>
<dbReference type="InterPro" id="IPR006595">
    <property type="entry name" value="CTLH_C"/>
</dbReference>